<keyword evidence="7" id="KW-0547">Nucleotide-binding</keyword>
<feature type="binding site" evidence="7">
    <location>
        <position position="75"/>
    </location>
    <ligand>
        <name>FMN</name>
        <dbReference type="ChEBI" id="CHEBI:58210"/>
    </ligand>
</feature>
<dbReference type="eggNOG" id="COG0042">
    <property type="taxonomic scope" value="Bacteria"/>
</dbReference>
<keyword evidence="1 5" id="KW-0285">Flavoprotein</keyword>
<dbReference type="InterPro" id="IPR001269">
    <property type="entry name" value="DUS_fam"/>
</dbReference>
<dbReference type="PANTHER" id="PTHR11082:SF25">
    <property type="entry name" value="DUS-LIKE FMN-BINDING DOMAIN-CONTAINING PROTEIN"/>
    <property type="match status" value="1"/>
</dbReference>
<dbReference type="GO" id="GO:0017150">
    <property type="term" value="F:tRNA dihydrouridine synthase activity"/>
    <property type="evidence" value="ECO:0007669"/>
    <property type="project" value="InterPro"/>
</dbReference>
<dbReference type="SUPFAM" id="SSF51395">
    <property type="entry name" value="FMN-linked oxidoreductases"/>
    <property type="match status" value="1"/>
</dbReference>
<dbReference type="EC" id="1.3.1.-" evidence="5"/>
<dbReference type="PIRSF" id="PIRSF006621">
    <property type="entry name" value="Dus"/>
    <property type="match status" value="1"/>
</dbReference>
<feature type="binding site" evidence="7">
    <location>
        <position position="176"/>
    </location>
    <ligand>
        <name>FMN</name>
        <dbReference type="ChEBI" id="CHEBI:58210"/>
    </ligand>
</feature>
<gene>
    <name evidence="9" type="ordered locus">STHERM_c01050</name>
</gene>
<comment type="function">
    <text evidence="5">Catalyzes the synthesis of 5,6-dihydrouridine (D), a modified base found in the D-loop of most tRNAs, via the reduction of the C5-C6 double bond in target uridines.</text>
</comment>
<feature type="active site" description="Proton donor" evidence="6">
    <location>
        <position position="105"/>
    </location>
</feature>
<protein>
    <recommendedName>
        <fullName evidence="5">tRNA-dihydrouridine synthase</fullName>
        <ecNumber evidence="5">1.3.1.-</ecNumber>
    </recommendedName>
</protein>
<organism evidence="9 10">
    <name type="scientific">Winmispira thermophila (strain ATCC 49972 / DSM 6192 / RI 19.B1)</name>
    <name type="common">Spirochaeta thermophila</name>
    <dbReference type="NCBI Taxonomy" id="665571"/>
    <lineage>
        <taxon>Bacteria</taxon>
        <taxon>Pseudomonadati</taxon>
        <taxon>Spirochaetota</taxon>
        <taxon>Spirochaetia</taxon>
        <taxon>Winmispirales</taxon>
        <taxon>Winmispiraceae</taxon>
        <taxon>Winmispira</taxon>
    </lineage>
</organism>
<dbReference type="PANTHER" id="PTHR11082">
    <property type="entry name" value="TRNA-DIHYDROURIDINE SYNTHASE"/>
    <property type="match status" value="1"/>
</dbReference>
<evidence type="ECO:0000256" key="6">
    <source>
        <dbReference type="PIRSR" id="PIRSR006621-1"/>
    </source>
</evidence>
<evidence type="ECO:0000313" key="10">
    <source>
        <dbReference type="Proteomes" id="UP000001296"/>
    </source>
</evidence>
<reference evidence="9 10" key="2">
    <citation type="journal article" date="2010" name="J. Bacteriol.">
        <title>Genome sequence of the polysaccharide-degrading, thermophilic anaerobe Spirochaeta thermophila DSM 6192.</title>
        <authorList>
            <person name="Angelov A."/>
            <person name="Liebl S."/>
            <person name="Ballschmiter M."/>
            <person name="Bomeke M."/>
            <person name="Lehmann R."/>
            <person name="Liesegang H."/>
            <person name="Daniel R."/>
            <person name="Liebl W."/>
        </authorList>
    </citation>
    <scope>NUCLEOTIDE SEQUENCE [LARGE SCALE GENOMIC DNA]</scope>
    <source>
        <strain evidence="10">ATCC 49972 / DSM 6192 / RI 19.B1</strain>
    </source>
</reference>
<dbReference type="PaxDb" id="665571-STHERM_c01050"/>
<evidence type="ECO:0000256" key="7">
    <source>
        <dbReference type="PIRSR" id="PIRSR006621-2"/>
    </source>
</evidence>
<evidence type="ECO:0000256" key="5">
    <source>
        <dbReference type="PIRNR" id="PIRNR006621"/>
    </source>
</evidence>
<feature type="domain" description="DUS-like FMN-binding" evidence="8">
    <location>
        <begin position="18"/>
        <end position="267"/>
    </location>
</feature>
<name>E0RU25_WINT6</name>
<dbReference type="InterPro" id="IPR035587">
    <property type="entry name" value="DUS-like_FMN-bd"/>
</dbReference>
<dbReference type="AlphaFoldDB" id="E0RU25"/>
<proteinExistence type="inferred from homology"/>
<dbReference type="HOGENOM" id="CLU_013299_0_3_12"/>
<keyword evidence="4 5" id="KW-0560">Oxidoreductase</keyword>
<keyword evidence="3 5" id="KW-0819">tRNA processing</keyword>
<dbReference type="KEGG" id="sta:STHERM_c01050"/>
<reference key="1">
    <citation type="submission" date="2009-08" db="EMBL/GenBank/DDBJ databases">
        <title>The genome sequence of Spirochaeta thermophila DSM6192.</title>
        <authorList>
            <person name="Angelov A."/>
            <person name="Mientus M."/>
            <person name="Wittenberg S."/>
            <person name="Lehmann R."/>
            <person name="Liesegang H."/>
            <person name="Daniel R."/>
            <person name="Liebl W."/>
        </authorList>
    </citation>
    <scope>NUCLEOTIDE SEQUENCE</scope>
    <source>
        <strain>DSM 6192</strain>
    </source>
</reference>
<comment type="cofactor">
    <cofactor evidence="5 7">
        <name>FMN</name>
        <dbReference type="ChEBI" id="CHEBI:58210"/>
    </cofactor>
</comment>
<feature type="binding site" evidence="7">
    <location>
        <begin position="20"/>
        <end position="22"/>
    </location>
    <ligand>
        <name>FMN</name>
        <dbReference type="ChEBI" id="CHEBI:58210"/>
    </ligand>
</feature>
<evidence type="ECO:0000256" key="3">
    <source>
        <dbReference type="ARBA" id="ARBA00022694"/>
    </source>
</evidence>
<dbReference type="GO" id="GO:0050660">
    <property type="term" value="F:flavin adenine dinucleotide binding"/>
    <property type="evidence" value="ECO:0007669"/>
    <property type="project" value="InterPro"/>
</dbReference>
<dbReference type="Proteomes" id="UP000001296">
    <property type="component" value="Chromosome"/>
</dbReference>
<evidence type="ECO:0000256" key="1">
    <source>
        <dbReference type="ARBA" id="ARBA00022630"/>
    </source>
</evidence>
<dbReference type="CDD" id="cd02801">
    <property type="entry name" value="DUS_like_FMN"/>
    <property type="match status" value="1"/>
</dbReference>
<dbReference type="RefSeq" id="WP_013312922.1">
    <property type="nucleotide sequence ID" value="NC_014484.1"/>
</dbReference>
<dbReference type="InterPro" id="IPR013785">
    <property type="entry name" value="Aldolase_TIM"/>
</dbReference>
<accession>E0RU25</accession>
<sequence>MQTNPSLFPLNGEFPLFLAPMAELTHSGFRALLHTWGGCSVYATEMISAPGLLSKGPYERFYLDFSPDPSRTIVQLVGYDTDSLVQAAGILAEYPILGVDINMGCAAPEIRKRGGGAGWLLRGEEAVRLVGEVRRVLPPHLSLSVKIRIPESLPLEEFIAFLQGLMGQGLSFITVHPKGLKEKHDRPARWDLIPPLLEEIPIPVVGNGNITSFDVYRKRREEIPGLAGIMIGRKAVQAPWFFAYLRSRDRGEREPFTVNLEEAARSFLELLSRHQPPEFHLSRARRFFRYYTRNLFFGHTLLSAILKADSLTEIERLLSAYFERHPEEILHEEE</sequence>
<evidence type="ECO:0000259" key="8">
    <source>
        <dbReference type="Pfam" id="PF01207"/>
    </source>
</evidence>
<evidence type="ECO:0000313" key="9">
    <source>
        <dbReference type="EMBL" id="ADN01081.1"/>
    </source>
</evidence>
<evidence type="ECO:0000256" key="2">
    <source>
        <dbReference type="ARBA" id="ARBA00022643"/>
    </source>
</evidence>
<evidence type="ECO:0000256" key="4">
    <source>
        <dbReference type="ARBA" id="ARBA00023002"/>
    </source>
</evidence>
<feature type="binding site" evidence="7">
    <location>
        <begin position="232"/>
        <end position="233"/>
    </location>
    <ligand>
        <name>FMN</name>
        <dbReference type="ChEBI" id="CHEBI:58210"/>
    </ligand>
</feature>
<dbReference type="EMBL" id="CP001698">
    <property type="protein sequence ID" value="ADN01081.1"/>
    <property type="molecule type" value="Genomic_DNA"/>
</dbReference>
<keyword evidence="2 5" id="KW-0288">FMN</keyword>
<comment type="similarity">
    <text evidence="5">Belongs to the dus family.</text>
</comment>
<dbReference type="Pfam" id="PF01207">
    <property type="entry name" value="Dus"/>
    <property type="match status" value="1"/>
</dbReference>
<dbReference type="Gene3D" id="3.20.20.70">
    <property type="entry name" value="Aldolase class I"/>
    <property type="match status" value="1"/>
</dbReference>